<keyword evidence="1" id="KW-0812">Transmembrane</keyword>
<dbReference type="Proteomes" id="UP000260025">
    <property type="component" value="Unassembled WGS sequence"/>
</dbReference>
<dbReference type="RefSeq" id="WP_117442169.1">
    <property type="nucleotide sequence ID" value="NZ_JAJFEN010000002.1"/>
</dbReference>
<evidence type="ECO:0000313" key="3">
    <source>
        <dbReference type="Proteomes" id="UP000260025"/>
    </source>
</evidence>
<dbReference type="EMBL" id="QVEV01000004">
    <property type="protein sequence ID" value="RGC17593.1"/>
    <property type="molecule type" value="Genomic_DNA"/>
</dbReference>
<reference evidence="2 3" key="1">
    <citation type="submission" date="2018-08" db="EMBL/GenBank/DDBJ databases">
        <title>A genome reference for cultivated species of the human gut microbiota.</title>
        <authorList>
            <person name="Zou Y."/>
            <person name="Xue W."/>
            <person name="Luo G."/>
        </authorList>
    </citation>
    <scope>NUCLEOTIDE SEQUENCE [LARGE SCALE GENOMIC DNA]</scope>
    <source>
        <strain evidence="2 3">OF01-2LB</strain>
    </source>
</reference>
<feature type="transmembrane region" description="Helical" evidence="1">
    <location>
        <begin position="7"/>
        <end position="27"/>
    </location>
</feature>
<accession>A0A3E2W0U6</accession>
<keyword evidence="1" id="KW-0472">Membrane</keyword>
<dbReference type="AlphaFoldDB" id="A0A3E2W0U6"/>
<proteinExistence type="predicted"/>
<dbReference type="OrthoDB" id="9948012at2"/>
<protein>
    <submittedName>
        <fullName evidence="2">Uncharacterized protein</fullName>
    </submittedName>
</protein>
<keyword evidence="1" id="KW-1133">Transmembrane helix</keyword>
<gene>
    <name evidence="2" type="ORF">DXA38_04595</name>
</gene>
<sequence>MEKKHKLVAVVLGIAAVCTIGIIAIQYSNKEEHVSLQGSALSSPTDRVVIAGDKEYVVGEAGFEPGYYDVSTKEPVKTNAFKLGVNQTILNTRYYNRNKISLSQGSSVIMTRSKFEPLIFHDDIAVLNNTTGAFRCGEEFEAGTYEVSVEGKHKNAEIFFQVEVNSVRWEARDKAQVKNKKSAILKIQKNEYLNIVNFYPEYGDFKIYIKKVE</sequence>
<name>A0A3E2W0U6_CLOIN</name>
<evidence type="ECO:0000313" key="2">
    <source>
        <dbReference type="EMBL" id="RGC17593.1"/>
    </source>
</evidence>
<organism evidence="2 3">
    <name type="scientific">Clostridium innocuum</name>
    <dbReference type="NCBI Taxonomy" id="1522"/>
    <lineage>
        <taxon>Bacteria</taxon>
        <taxon>Bacillati</taxon>
        <taxon>Bacillota</taxon>
        <taxon>Clostridia</taxon>
        <taxon>Eubacteriales</taxon>
        <taxon>Clostridiaceae</taxon>
        <taxon>Clostridium</taxon>
    </lineage>
</organism>
<comment type="caution">
    <text evidence="2">The sequence shown here is derived from an EMBL/GenBank/DDBJ whole genome shotgun (WGS) entry which is preliminary data.</text>
</comment>
<evidence type="ECO:0000256" key="1">
    <source>
        <dbReference type="SAM" id="Phobius"/>
    </source>
</evidence>